<evidence type="ECO:0000313" key="1">
    <source>
        <dbReference type="EMBL" id="GAG27616.1"/>
    </source>
</evidence>
<gene>
    <name evidence="1" type="ORF">S01H1_52126</name>
</gene>
<dbReference type="AlphaFoldDB" id="X0XRV4"/>
<accession>X0XRV4</accession>
<reference evidence="1" key="1">
    <citation type="journal article" date="2014" name="Front. Microbiol.">
        <title>High frequency of phylogenetically diverse reductive dehalogenase-homologous genes in deep subseafloor sedimentary metagenomes.</title>
        <authorList>
            <person name="Kawai M."/>
            <person name="Futagami T."/>
            <person name="Toyoda A."/>
            <person name="Takaki Y."/>
            <person name="Nishi S."/>
            <person name="Hori S."/>
            <person name="Arai W."/>
            <person name="Tsubouchi T."/>
            <person name="Morono Y."/>
            <person name="Uchiyama I."/>
            <person name="Ito T."/>
            <person name="Fujiyama A."/>
            <person name="Inagaki F."/>
            <person name="Takami H."/>
        </authorList>
    </citation>
    <scope>NUCLEOTIDE SEQUENCE</scope>
    <source>
        <strain evidence="1">Expedition CK06-06</strain>
    </source>
</reference>
<feature type="non-terminal residue" evidence="1">
    <location>
        <position position="260"/>
    </location>
</feature>
<feature type="non-terminal residue" evidence="1">
    <location>
        <position position="1"/>
    </location>
</feature>
<sequence>LPMIRTPQIRGINSHWDNVIVPAFSRVGPLGLNGEILRPRAPWIFDLMEMPEGWFLLEAAHVLAHMRGDIKPSYRGYSKQHSKTSGHIQKSIGELITALAYDVPLDTGLRDDGKPAEPDMPHYGIEIKTSSRFNLPYLRAPWDNREALRFDETLAVINAGVFIQPHPYGFNTGSMKHHRRDRWCCLPSMVVIAGWETVDVITHQPLVSARPNKMKSPVCYGVHPSDMMSPDLLWAYLALGHEAKGMAETDERYRYVGEWL</sequence>
<organism evidence="1">
    <name type="scientific">marine sediment metagenome</name>
    <dbReference type="NCBI Taxonomy" id="412755"/>
    <lineage>
        <taxon>unclassified sequences</taxon>
        <taxon>metagenomes</taxon>
        <taxon>ecological metagenomes</taxon>
    </lineage>
</organism>
<protein>
    <submittedName>
        <fullName evidence="1">Uncharacterized protein</fullName>
    </submittedName>
</protein>
<comment type="caution">
    <text evidence="1">The sequence shown here is derived from an EMBL/GenBank/DDBJ whole genome shotgun (WGS) entry which is preliminary data.</text>
</comment>
<dbReference type="EMBL" id="BARS01033680">
    <property type="protein sequence ID" value="GAG27616.1"/>
    <property type="molecule type" value="Genomic_DNA"/>
</dbReference>
<proteinExistence type="predicted"/>
<name>X0XRV4_9ZZZZ</name>